<dbReference type="EMBL" id="BART01009506">
    <property type="protein sequence ID" value="GAG69517.1"/>
    <property type="molecule type" value="Genomic_DNA"/>
</dbReference>
<protein>
    <recommendedName>
        <fullName evidence="2">ATP-grasp domain-containing protein</fullName>
    </recommendedName>
</protein>
<comment type="caution">
    <text evidence="1">The sequence shown here is derived from an EMBL/GenBank/DDBJ whole genome shotgun (WGS) entry which is preliminary data.</text>
</comment>
<proteinExistence type="predicted"/>
<evidence type="ECO:0008006" key="2">
    <source>
        <dbReference type="Google" id="ProtNLM"/>
    </source>
</evidence>
<accession>X1AIL5</accession>
<gene>
    <name evidence="1" type="ORF">S01H4_21052</name>
</gene>
<name>X1AIL5_9ZZZZ</name>
<organism evidence="1">
    <name type="scientific">marine sediment metagenome</name>
    <dbReference type="NCBI Taxonomy" id="412755"/>
    <lineage>
        <taxon>unclassified sequences</taxon>
        <taxon>metagenomes</taxon>
        <taxon>ecological metagenomes</taxon>
    </lineage>
</organism>
<dbReference type="AlphaFoldDB" id="X1AIL5"/>
<evidence type="ECO:0000313" key="1">
    <source>
        <dbReference type="EMBL" id="GAG69517.1"/>
    </source>
</evidence>
<reference evidence="1" key="1">
    <citation type="journal article" date="2014" name="Front. Microbiol.">
        <title>High frequency of phylogenetically diverse reductive dehalogenase-homologous genes in deep subseafloor sedimentary metagenomes.</title>
        <authorList>
            <person name="Kawai M."/>
            <person name="Futagami T."/>
            <person name="Toyoda A."/>
            <person name="Takaki Y."/>
            <person name="Nishi S."/>
            <person name="Hori S."/>
            <person name="Arai W."/>
            <person name="Tsubouchi T."/>
            <person name="Morono Y."/>
            <person name="Uchiyama I."/>
            <person name="Ito T."/>
            <person name="Fujiyama A."/>
            <person name="Inagaki F."/>
            <person name="Takami H."/>
        </authorList>
    </citation>
    <scope>NUCLEOTIDE SEQUENCE</scope>
    <source>
        <strain evidence="1">Expedition CK06-06</strain>
    </source>
</reference>
<sequence length="333" mass="38055">MEENLLTKFLKLMSKDITDSDLKLIPLGKALGLDLISFAKLRASQEDYFVDGIREHALRKLTKHNDIYIPNNVSFYAGSIDFMVGGSPHCKNFFLLEANGSSNRGLSILTKKQQALIYDGYFESIAQAIEKSFNKDLKILVLIGVPVNDALIHEKVIMVEYFRKKIRSLGLSLKIFNSDTYDKNYEAKIVFLISDYEHLSKTLSFTDTEMRYMGEKVSVLIGDGIARRFNNEKFDKMIREDYHQISSTIVNPIFKITDDKSLTYLASHLIKNRLETYNLESLVFARAYNDKDLIEKVTRMIKTFKKSFIIKPSGGSGGAGVIQFLKIIIRLRL</sequence>